<dbReference type="InterPro" id="IPR011010">
    <property type="entry name" value="DNA_brk_join_enz"/>
</dbReference>
<keyword evidence="2" id="KW-0229">DNA integration</keyword>
<accession>A0ABY9Y8V0</accession>
<dbReference type="InterPro" id="IPR002104">
    <property type="entry name" value="Integrase_catalytic"/>
</dbReference>
<reference evidence="8 9" key="1">
    <citation type="submission" date="2022-12" db="EMBL/GenBank/DDBJ databases">
        <title>Two new species, Stenotrophomonas aracearum and Stenotrophomonas oahuensis, isolated from Anthurium (Araceae family) in Hawaii.</title>
        <authorList>
            <person name="Chunag S.C."/>
            <person name="Dobhal S."/>
            <person name="Alvarez A."/>
            <person name="Arif M."/>
        </authorList>
    </citation>
    <scope>NUCLEOTIDE SEQUENCE [LARGE SCALE GENOMIC DNA]</scope>
    <source>
        <strain evidence="8 9">A5588</strain>
    </source>
</reference>
<dbReference type="Proteomes" id="UP001305421">
    <property type="component" value="Chromosome"/>
</dbReference>
<dbReference type="InterPro" id="IPR050090">
    <property type="entry name" value="Tyrosine_recombinase_XerCD"/>
</dbReference>
<evidence type="ECO:0000313" key="8">
    <source>
        <dbReference type="EMBL" id="WNH47241.1"/>
    </source>
</evidence>
<evidence type="ECO:0000313" key="9">
    <source>
        <dbReference type="Proteomes" id="UP001305421"/>
    </source>
</evidence>
<gene>
    <name evidence="8" type="ORF">PDM28_11055</name>
</gene>
<evidence type="ECO:0000256" key="4">
    <source>
        <dbReference type="ARBA" id="ARBA00023172"/>
    </source>
</evidence>
<dbReference type="Pfam" id="PF00589">
    <property type="entry name" value="Phage_integrase"/>
    <property type="match status" value="1"/>
</dbReference>
<evidence type="ECO:0000256" key="1">
    <source>
        <dbReference type="ARBA" id="ARBA00008857"/>
    </source>
</evidence>
<keyword evidence="3 5" id="KW-0238">DNA-binding</keyword>
<keyword evidence="4" id="KW-0233">DNA recombination</keyword>
<dbReference type="PANTHER" id="PTHR30349:SF41">
    <property type="entry name" value="INTEGRASE_RECOMBINASE PROTEIN MJ0367-RELATED"/>
    <property type="match status" value="1"/>
</dbReference>
<proteinExistence type="inferred from homology"/>
<comment type="similarity">
    <text evidence="1">Belongs to the 'phage' integrase family.</text>
</comment>
<dbReference type="PROSITE" id="PS51898">
    <property type="entry name" value="TYR_RECOMBINASE"/>
    <property type="match status" value="1"/>
</dbReference>
<keyword evidence="9" id="KW-1185">Reference proteome</keyword>
<feature type="domain" description="Core-binding (CB)" evidence="7">
    <location>
        <begin position="136"/>
        <end position="220"/>
    </location>
</feature>
<dbReference type="PANTHER" id="PTHR30349">
    <property type="entry name" value="PHAGE INTEGRASE-RELATED"/>
    <property type="match status" value="1"/>
</dbReference>
<evidence type="ECO:0000259" key="6">
    <source>
        <dbReference type="PROSITE" id="PS51898"/>
    </source>
</evidence>
<feature type="domain" description="Tyr recombinase" evidence="6">
    <location>
        <begin position="246"/>
        <end position="423"/>
    </location>
</feature>
<evidence type="ECO:0000256" key="3">
    <source>
        <dbReference type="ARBA" id="ARBA00023125"/>
    </source>
</evidence>
<evidence type="ECO:0000256" key="2">
    <source>
        <dbReference type="ARBA" id="ARBA00022908"/>
    </source>
</evidence>
<dbReference type="Gene3D" id="1.10.443.10">
    <property type="entry name" value="Intergrase catalytic core"/>
    <property type="match status" value="1"/>
</dbReference>
<protein>
    <submittedName>
        <fullName evidence="8">Tyrosine-type recombinase/integrase</fullName>
    </submittedName>
</protein>
<dbReference type="PROSITE" id="PS51900">
    <property type="entry name" value="CB"/>
    <property type="match status" value="1"/>
</dbReference>
<dbReference type="EMBL" id="CP115543">
    <property type="protein sequence ID" value="WNH47241.1"/>
    <property type="molecule type" value="Genomic_DNA"/>
</dbReference>
<dbReference type="InterPro" id="IPR044068">
    <property type="entry name" value="CB"/>
</dbReference>
<organism evidence="8 9">
    <name type="scientific">Stenotrophomonas aracearum</name>
    <dbReference type="NCBI Taxonomy" id="3003272"/>
    <lineage>
        <taxon>Bacteria</taxon>
        <taxon>Pseudomonadati</taxon>
        <taxon>Pseudomonadota</taxon>
        <taxon>Gammaproteobacteria</taxon>
        <taxon>Lysobacterales</taxon>
        <taxon>Lysobacteraceae</taxon>
        <taxon>Stenotrophomonas</taxon>
    </lineage>
</organism>
<dbReference type="InterPro" id="IPR013762">
    <property type="entry name" value="Integrase-like_cat_sf"/>
</dbReference>
<name>A0ABY9Y8V0_9GAMM</name>
<sequence>MSPQPTYLKQRGKGDRKVFYVTMRVPTSAQHVWGLIRNESLRTSDLSQALRDRHKVIARFQADFEEAARAPLPADAASLMPLAEQVRAGEMSENDFDGQLSSYLDALPRDEYGQPVIGSKDLTFVRKASAVASGVQLLESLSEQWLALEATKGIKQATVAERRGHLNKLLKYLGDDARPTDLTKARAVGFVEEALNPLPVGKSRKQFMLATCRGFADWLEVRGMIPTSDPFGKVGMLLRAADTSRDERSTWSPEDLLKMLQAIPHGDPMWPLVAICAYTAARPQELCNVRCEDVTETTLTIKRSKTQAGERTIPIPPQLRDLVSRLAGESSDGWLLSGLTTSTPDDNRFKLIGKRLQTVRKRVGLHQTLQVYSLRHTGITLMTEAGHPEWLRQLIVGHEGGSTIMAKHYVKSKNMELMAEAMNAITYGVAVDKYVMDFGNGKGLVRQHA</sequence>
<dbReference type="SUPFAM" id="SSF56349">
    <property type="entry name" value="DNA breaking-rejoining enzymes"/>
    <property type="match status" value="1"/>
</dbReference>
<evidence type="ECO:0000259" key="7">
    <source>
        <dbReference type="PROSITE" id="PS51900"/>
    </source>
</evidence>
<evidence type="ECO:0000256" key="5">
    <source>
        <dbReference type="PROSITE-ProRule" id="PRU01248"/>
    </source>
</evidence>
<dbReference type="RefSeq" id="WP_311182018.1">
    <property type="nucleotide sequence ID" value="NZ_CP115543.1"/>
</dbReference>